<feature type="region of interest" description="Disordered" evidence="1">
    <location>
        <begin position="164"/>
        <end position="432"/>
    </location>
</feature>
<evidence type="ECO:0000256" key="1">
    <source>
        <dbReference type="SAM" id="MobiDB-lite"/>
    </source>
</evidence>
<proteinExistence type="predicted"/>
<feature type="compositionally biased region" description="Polar residues" evidence="1">
    <location>
        <begin position="118"/>
        <end position="133"/>
    </location>
</feature>
<organism evidence="2 3">
    <name type="scientific">Fistulifera solaris</name>
    <name type="common">Oleaginous diatom</name>
    <dbReference type="NCBI Taxonomy" id="1519565"/>
    <lineage>
        <taxon>Eukaryota</taxon>
        <taxon>Sar</taxon>
        <taxon>Stramenopiles</taxon>
        <taxon>Ochrophyta</taxon>
        <taxon>Bacillariophyta</taxon>
        <taxon>Bacillariophyceae</taxon>
        <taxon>Bacillariophycidae</taxon>
        <taxon>Naviculales</taxon>
        <taxon>Naviculaceae</taxon>
        <taxon>Fistulifera</taxon>
    </lineage>
</organism>
<feature type="region of interest" description="Disordered" evidence="1">
    <location>
        <begin position="106"/>
        <end position="134"/>
    </location>
</feature>
<keyword evidence="3" id="KW-1185">Reference proteome</keyword>
<feature type="compositionally biased region" description="Basic and acidic residues" evidence="1">
    <location>
        <begin position="106"/>
        <end position="117"/>
    </location>
</feature>
<dbReference type="AlphaFoldDB" id="A0A1Z5K7X4"/>
<gene>
    <name evidence="2" type="ORF">FisN_22Hh075</name>
</gene>
<evidence type="ECO:0000313" key="2">
    <source>
        <dbReference type="EMBL" id="GAX22285.1"/>
    </source>
</evidence>
<feature type="compositionally biased region" description="Basic and acidic residues" evidence="1">
    <location>
        <begin position="607"/>
        <end position="617"/>
    </location>
</feature>
<sequence>MIVASQKSPMKASPVRLDDGKAFTFDGGHNAGGFPLSAESDDSKMDKRQVDVGPNLSDNLSGLSAEEREGRWVEDWDRQQERDAPPPIAPAASDALEKIREMRQILEADPTVKESLSKTESSMTLSKNDSSNPELYPYVFRKTSSNALDALRAVRMQLEANKDVAKAVSETMHGTSPRKGLPPRSPAKHSADRSFPKSNGTDVLQSLPESLPESARDKEHDQDGEEEEIADDRSVASLVGPPPPPPPIERSEGSVLKESSLVRVPTEPMSPCAGGSTIRDEERIASPRNVEEQGTLDPEFDVCPRSSKPGRGRLSIKRMFKKGAAKPEPEARLLSPDPTPSEEGNHQQLNAADDEDLQDPCVEVVLKGYVAPEEIEETSHSKIRRRGVKSLFKKLGRKNRAEAPDPSPETVSTEEEPTSSEVDNGESSQRLFSSDSFINEGAVNMDNHRVDAVDDDDSVGPAPYGESSGVVHCNKVVEADEDPFQEIINRHRPTFAPADPETIDTFDIVNDLDFESRRLDIDVREIERKMKQKRATDASSSSSRVPVALAGTAGKKVGHMSGTASVKSSRTTKNRTSKNRSTPNMKPKKPAIYYSGKLAGNAGATQRGDRGKYRDDNMSFTRWPQE</sequence>
<evidence type="ECO:0000313" key="3">
    <source>
        <dbReference type="Proteomes" id="UP000198406"/>
    </source>
</evidence>
<feature type="compositionally biased region" description="Basic and acidic residues" evidence="1">
    <location>
        <begin position="278"/>
        <end position="291"/>
    </location>
</feature>
<comment type="caution">
    <text evidence="2">The sequence shown here is derived from an EMBL/GenBank/DDBJ whole genome shotgun (WGS) entry which is preliminary data.</text>
</comment>
<name>A0A1Z5K7X4_FISSO</name>
<feature type="compositionally biased region" description="Basic residues" evidence="1">
    <location>
        <begin position="381"/>
        <end position="398"/>
    </location>
</feature>
<feature type="compositionally biased region" description="Basic and acidic residues" evidence="1">
    <location>
        <begin position="41"/>
        <end position="50"/>
    </location>
</feature>
<feature type="compositionally biased region" description="Polar residues" evidence="1">
    <location>
        <begin position="196"/>
        <end position="208"/>
    </location>
</feature>
<reference evidence="2 3" key="1">
    <citation type="journal article" date="2015" name="Plant Cell">
        <title>Oil accumulation by the oleaginous diatom Fistulifera solaris as revealed by the genome and transcriptome.</title>
        <authorList>
            <person name="Tanaka T."/>
            <person name="Maeda Y."/>
            <person name="Veluchamy A."/>
            <person name="Tanaka M."/>
            <person name="Abida H."/>
            <person name="Marechal E."/>
            <person name="Bowler C."/>
            <person name="Muto M."/>
            <person name="Sunaga Y."/>
            <person name="Tanaka M."/>
            <person name="Yoshino T."/>
            <person name="Taniguchi T."/>
            <person name="Fukuda Y."/>
            <person name="Nemoto M."/>
            <person name="Matsumoto M."/>
            <person name="Wong P.S."/>
            <person name="Aburatani S."/>
            <person name="Fujibuchi W."/>
        </authorList>
    </citation>
    <scope>NUCLEOTIDE SEQUENCE [LARGE SCALE GENOMIC DNA]</scope>
    <source>
        <strain evidence="2 3">JPCC DA0580</strain>
    </source>
</reference>
<feature type="region of interest" description="Disordered" evidence="1">
    <location>
        <begin position="29"/>
        <end position="72"/>
    </location>
</feature>
<dbReference type="InParanoid" id="A0A1Z5K7X4"/>
<protein>
    <submittedName>
        <fullName evidence="2">Uncharacterized protein</fullName>
    </submittedName>
</protein>
<accession>A0A1Z5K7X4</accession>
<dbReference type="EMBL" id="BDSP01000181">
    <property type="protein sequence ID" value="GAX22285.1"/>
    <property type="molecule type" value="Genomic_DNA"/>
</dbReference>
<feature type="region of interest" description="Disordered" evidence="1">
    <location>
        <begin position="529"/>
        <end position="626"/>
    </location>
</feature>
<dbReference type="Proteomes" id="UP000198406">
    <property type="component" value="Unassembled WGS sequence"/>
</dbReference>
<feature type="compositionally biased region" description="Basic residues" evidence="1">
    <location>
        <begin position="308"/>
        <end position="324"/>
    </location>
</feature>